<dbReference type="RefSeq" id="WP_074838172.1">
    <property type="nucleotide sequence ID" value="NZ_CP047056.1"/>
</dbReference>
<keyword evidence="1" id="KW-0675">Receptor</keyword>
<dbReference type="AlphaFoldDB" id="A0A662Z8L7"/>
<dbReference type="Gene3D" id="3.40.190.10">
    <property type="entry name" value="Periplasmic binding protein-like II"/>
    <property type="match status" value="2"/>
</dbReference>
<accession>A0A662Z8L7</accession>
<dbReference type="PANTHER" id="PTHR42941">
    <property type="entry name" value="SLL1037 PROTEIN"/>
    <property type="match status" value="1"/>
</dbReference>
<evidence type="ECO:0000313" key="1">
    <source>
        <dbReference type="EMBL" id="SFJ76152.1"/>
    </source>
</evidence>
<keyword evidence="2" id="KW-1185">Reference proteome</keyword>
<gene>
    <name evidence="1" type="ORF">SAMN04487865_1001206</name>
</gene>
<dbReference type="SUPFAM" id="SSF53850">
    <property type="entry name" value="Periplasmic binding protein-like II"/>
    <property type="match status" value="1"/>
</dbReference>
<dbReference type="Pfam" id="PF16868">
    <property type="entry name" value="NMT1_3"/>
    <property type="match status" value="1"/>
</dbReference>
<dbReference type="PROSITE" id="PS51257">
    <property type="entry name" value="PROKAR_LIPOPROTEIN"/>
    <property type="match status" value="1"/>
</dbReference>
<evidence type="ECO:0000313" key="2">
    <source>
        <dbReference type="Proteomes" id="UP000243374"/>
    </source>
</evidence>
<protein>
    <submittedName>
        <fullName evidence="1">TRAP transporter solute receptor, TAXI family</fullName>
    </submittedName>
</protein>
<dbReference type="InterPro" id="IPR011852">
    <property type="entry name" value="TRAP_TAXI"/>
</dbReference>
<dbReference type="EMBL" id="FOSF01000001">
    <property type="protein sequence ID" value="SFJ76152.1"/>
    <property type="molecule type" value="Genomic_DNA"/>
</dbReference>
<dbReference type="NCBIfam" id="TIGR02122">
    <property type="entry name" value="TRAP_TAXI"/>
    <property type="match status" value="1"/>
</dbReference>
<sequence>MKRILALILSGLMLAGCSDDNTLRVGVGPLDSDYHKYAVELNEKLEKSGSSLRLKPIITADSTASVRLLNNGIIDIAIISASSIEKALVAESKIDPAQTLKGASETEYEILNDKSEVAVYNSTVAGIYDHTIHVIVRADAPYEDISDLSEKTVSVGSYDDCAYAVSFGILKDHGIKRAARKIQLNTPEKAVEMFKNNQAEALFLFDKVPSTYVSDLANSIDIKFLSVDKHRLKSITKFEKSLTSTVINANQYKGQKEAVDGIDVKVLIQAHNGTDSAKIAELMKVMFKLEGKTEAQTKEDVDMTAVRFGTVPNLHLDFHPESVKFYEKFGFKLNAAKHESHLFSVHIVGSQD</sequence>
<organism evidence="1 2">
    <name type="scientific">Succinivibrio dextrinosolvens</name>
    <dbReference type="NCBI Taxonomy" id="83771"/>
    <lineage>
        <taxon>Bacteria</taxon>
        <taxon>Pseudomonadati</taxon>
        <taxon>Pseudomonadota</taxon>
        <taxon>Gammaproteobacteria</taxon>
        <taxon>Aeromonadales</taxon>
        <taxon>Succinivibrionaceae</taxon>
        <taxon>Succinivibrio</taxon>
    </lineage>
</organism>
<name>A0A662Z8L7_9GAMM</name>
<dbReference type="OrthoDB" id="9776669at2"/>
<dbReference type="PANTHER" id="PTHR42941:SF1">
    <property type="entry name" value="SLL1037 PROTEIN"/>
    <property type="match status" value="1"/>
</dbReference>
<proteinExistence type="predicted"/>
<reference evidence="1 2" key="1">
    <citation type="submission" date="2016-10" db="EMBL/GenBank/DDBJ databases">
        <authorList>
            <person name="Varghese N."/>
            <person name="Submissions S."/>
        </authorList>
    </citation>
    <scope>NUCLEOTIDE SEQUENCE [LARGE SCALE GENOMIC DNA]</scope>
    <source>
        <strain evidence="1 2">22B</strain>
    </source>
</reference>
<dbReference type="Proteomes" id="UP000243374">
    <property type="component" value="Unassembled WGS sequence"/>
</dbReference>